<dbReference type="SUPFAM" id="SSF46785">
    <property type="entry name" value="Winged helix' DNA-binding domain"/>
    <property type="match status" value="1"/>
</dbReference>
<dbReference type="EMBL" id="CP022356">
    <property type="protein sequence ID" value="ASK78902.1"/>
    <property type="molecule type" value="Genomic_DNA"/>
</dbReference>
<dbReference type="Gene3D" id="1.10.10.10">
    <property type="entry name" value="Winged helix-like DNA-binding domain superfamily/Winged helix DNA-binding domain"/>
    <property type="match status" value="1"/>
</dbReference>
<evidence type="ECO:0000259" key="4">
    <source>
        <dbReference type="PROSITE" id="PS50956"/>
    </source>
</evidence>
<proteinExistence type="predicted"/>
<dbReference type="GO" id="GO:0005829">
    <property type="term" value="C:cytosol"/>
    <property type="evidence" value="ECO:0007669"/>
    <property type="project" value="TreeGrafter"/>
</dbReference>
<keyword evidence="6" id="KW-1185">Reference proteome</keyword>
<evidence type="ECO:0000313" key="5">
    <source>
        <dbReference type="EMBL" id="ASK78902.1"/>
    </source>
</evidence>
<evidence type="ECO:0000256" key="2">
    <source>
        <dbReference type="ARBA" id="ARBA00023125"/>
    </source>
</evidence>
<keyword evidence="2" id="KW-0238">DNA-binding</keyword>
<dbReference type="InterPro" id="IPR036388">
    <property type="entry name" value="WH-like_DNA-bd_sf"/>
</dbReference>
<evidence type="ECO:0000256" key="1">
    <source>
        <dbReference type="ARBA" id="ARBA00023015"/>
    </source>
</evidence>
<dbReference type="InterPro" id="IPR011991">
    <property type="entry name" value="ArsR-like_HTH"/>
</dbReference>
<dbReference type="GO" id="GO:0043200">
    <property type="term" value="P:response to amino acid"/>
    <property type="evidence" value="ECO:0007669"/>
    <property type="project" value="TreeGrafter"/>
</dbReference>
<dbReference type="KEGG" id="pmai:CF386_07485"/>
<dbReference type="GO" id="GO:0006355">
    <property type="term" value="P:regulation of DNA-templated transcription"/>
    <property type="evidence" value="ECO:0007669"/>
    <property type="project" value="UniProtKB-ARBA"/>
</dbReference>
<dbReference type="OrthoDB" id="166264at2"/>
<dbReference type="Gene3D" id="3.30.70.920">
    <property type="match status" value="1"/>
</dbReference>
<dbReference type="PROSITE" id="PS50956">
    <property type="entry name" value="HTH_ASNC_2"/>
    <property type="match status" value="1"/>
</dbReference>
<dbReference type="SMART" id="SM00344">
    <property type="entry name" value="HTH_ASNC"/>
    <property type="match status" value="1"/>
</dbReference>
<dbReference type="Pfam" id="PF01037">
    <property type="entry name" value="AsnC_trans_reg"/>
    <property type="match status" value="1"/>
</dbReference>
<dbReference type="GO" id="GO:0043565">
    <property type="term" value="F:sequence-specific DNA binding"/>
    <property type="evidence" value="ECO:0007669"/>
    <property type="project" value="InterPro"/>
</dbReference>
<keyword evidence="1" id="KW-0805">Transcription regulation</keyword>
<dbReference type="RefSeq" id="WP_089073810.1">
    <property type="nucleotide sequence ID" value="NZ_CBCSAM010000006.1"/>
</dbReference>
<sequence>MGSNILDRIDRRILEILQENSAISNQELADMISLSPSPCLRRVKQLEKEGYIKKYAAILNPKKLGLNMKVFVMVTLDGHSEAKMEQFEKMVLGYPEIIQCHLLTGQSAQYMLEIVVRDLDHYQDVLFKKLSSSMIKNIESTFVLRSSSEKQVLPLENAI</sequence>
<dbReference type="Pfam" id="PF13412">
    <property type="entry name" value="HTH_24"/>
    <property type="match status" value="1"/>
</dbReference>
<dbReference type="Proteomes" id="UP000242175">
    <property type="component" value="Chromosome small"/>
</dbReference>
<feature type="domain" description="HTH asnC-type" evidence="4">
    <location>
        <begin position="6"/>
        <end position="67"/>
    </location>
</feature>
<dbReference type="InterPro" id="IPR000485">
    <property type="entry name" value="AsnC-type_HTH_dom"/>
</dbReference>
<gene>
    <name evidence="5" type="ORF">CF386_07485</name>
</gene>
<keyword evidence="3" id="KW-0804">Transcription</keyword>
<organism evidence="5 6">
    <name type="scientific">Paraphotobacterium marinum</name>
    <dbReference type="NCBI Taxonomy" id="1755811"/>
    <lineage>
        <taxon>Bacteria</taxon>
        <taxon>Pseudomonadati</taxon>
        <taxon>Pseudomonadota</taxon>
        <taxon>Gammaproteobacteria</taxon>
        <taxon>Vibrionales</taxon>
        <taxon>Vibrionaceae</taxon>
        <taxon>Paraphotobacterium</taxon>
    </lineage>
</organism>
<name>A0A220VFE0_9GAMM</name>
<dbReference type="SUPFAM" id="SSF54909">
    <property type="entry name" value="Dimeric alpha+beta barrel"/>
    <property type="match status" value="1"/>
</dbReference>
<protein>
    <submittedName>
        <fullName evidence="5">AsnC family transcriptional regulator</fullName>
    </submittedName>
</protein>
<accession>A0A220VFE0</accession>
<dbReference type="InterPro" id="IPR011008">
    <property type="entry name" value="Dimeric_a/b-barrel"/>
</dbReference>
<dbReference type="InterPro" id="IPR036390">
    <property type="entry name" value="WH_DNA-bd_sf"/>
</dbReference>
<dbReference type="InterPro" id="IPR019887">
    <property type="entry name" value="Tscrpt_reg_AsnC/Lrp_C"/>
</dbReference>
<dbReference type="PANTHER" id="PTHR30154">
    <property type="entry name" value="LEUCINE-RESPONSIVE REGULATORY PROTEIN"/>
    <property type="match status" value="1"/>
</dbReference>
<dbReference type="InterPro" id="IPR019888">
    <property type="entry name" value="Tscrpt_reg_AsnC-like"/>
</dbReference>
<evidence type="ECO:0000256" key="3">
    <source>
        <dbReference type="ARBA" id="ARBA00023163"/>
    </source>
</evidence>
<dbReference type="CDD" id="cd00090">
    <property type="entry name" value="HTH_ARSR"/>
    <property type="match status" value="1"/>
</dbReference>
<reference evidence="5 6" key="1">
    <citation type="journal article" date="2016" name="Int. J. Syst. Evol. Microbiol.">
        <title>Paraphotobacterium marinum gen. nov., sp. nov., a member of the family Vibrionaceae, isolated from surface seawater.</title>
        <authorList>
            <person name="Huang Z."/>
            <person name="Dong C."/>
            <person name="Shao Z."/>
        </authorList>
    </citation>
    <scope>NUCLEOTIDE SEQUENCE [LARGE SCALE GENOMIC DNA]</scope>
    <source>
        <strain evidence="5 6">NSCS20N07D</strain>
    </source>
</reference>
<evidence type="ECO:0000313" key="6">
    <source>
        <dbReference type="Proteomes" id="UP000242175"/>
    </source>
</evidence>
<dbReference type="PANTHER" id="PTHR30154:SF34">
    <property type="entry name" value="TRANSCRIPTIONAL REGULATOR AZLB"/>
    <property type="match status" value="1"/>
</dbReference>
<dbReference type="PRINTS" id="PR00033">
    <property type="entry name" value="HTHASNC"/>
</dbReference>
<dbReference type="AlphaFoldDB" id="A0A220VFE0"/>